<organism evidence="2 3">
    <name type="scientific">Iodobacter fluviatilis</name>
    <dbReference type="NCBI Taxonomy" id="537"/>
    <lineage>
        <taxon>Bacteria</taxon>
        <taxon>Pseudomonadati</taxon>
        <taxon>Pseudomonadota</taxon>
        <taxon>Betaproteobacteria</taxon>
        <taxon>Neisseriales</taxon>
        <taxon>Chitinibacteraceae</taxon>
        <taxon>Iodobacter</taxon>
    </lineage>
</organism>
<dbReference type="RefSeq" id="WP_130107457.1">
    <property type="nucleotide sequence ID" value="NZ_CP025781.1"/>
</dbReference>
<evidence type="ECO:0000256" key="1">
    <source>
        <dbReference type="SAM" id="Coils"/>
    </source>
</evidence>
<keyword evidence="1" id="KW-0175">Coiled coil</keyword>
<dbReference type="AlphaFoldDB" id="A0A7G3GCP1"/>
<accession>A0A7G3GCP1</accession>
<name>A0A7G3GCP1_9NEIS</name>
<sequence length="150" mass="16703">MPDILSIASAMESFKTITEIVRGIKQAAKSLEDAQINYQIAELTNALADLKLALADVKEENITLREEINSLKKSRDLRSLLTIKDNVYLPVSGEIDDYGKGPWCTNCYDSNSILVTLHHKSSIVVGDYMSNKFECPKCKSSTSAQKNKRC</sequence>
<reference evidence="2 3" key="1">
    <citation type="submission" date="2018-01" db="EMBL/GenBank/DDBJ databases">
        <title>Genome sequence of Iodobacter sp. strain PCH194 isolated from Indian Trans-Himalaya.</title>
        <authorList>
            <person name="Kumar V."/>
            <person name="Thakur V."/>
            <person name="Kumar S."/>
            <person name="Singh D."/>
        </authorList>
    </citation>
    <scope>NUCLEOTIDE SEQUENCE [LARGE SCALE GENOMIC DNA]</scope>
    <source>
        <strain evidence="2 3">PCH194</strain>
    </source>
</reference>
<evidence type="ECO:0000313" key="2">
    <source>
        <dbReference type="EMBL" id="QBC44948.1"/>
    </source>
</evidence>
<feature type="coiled-coil region" evidence="1">
    <location>
        <begin position="24"/>
        <end position="74"/>
    </location>
</feature>
<gene>
    <name evidence="2" type="ORF">C1H71_16330</name>
</gene>
<dbReference type="KEGG" id="ifl:C1H71_16330"/>
<protein>
    <submittedName>
        <fullName evidence="2">Uncharacterized protein</fullName>
    </submittedName>
</protein>
<evidence type="ECO:0000313" key="3">
    <source>
        <dbReference type="Proteomes" id="UP000515917"/>
    </source>
</evidence>
<proteinExistence type="predicted"/>
<dbReference type="EMBL" id="CP025781">
    <property type="protein sequence ID" value="QBC44948.1"/>
    <property type="molecule type" value="Genomic_DNA"/>
</dbReference>
<keyword evidence="3" id="KW-1185">Reference proteome</keyword>
<dbReference type="Proteomes" id="UP000515917">
    <property type="component" value="Chromosome"/>
</dbReference>